<evidence type="ECO:0000313" key="4">
    <source>
        <dbReference type="Proteomes" id="UP000430120"/>
    </source>
</evidence>
<dbReference type="RefSeq" id="WP_009517701.1">
    <property type="nucleotide sequence ID" value="NZ_CP088081.1"/>
</dbReference>
<evidence type="ECO:0000259" key="1">
    <source>
        <dbReference type="Pfam" id="PF03235"/>
    </source>
</evidence>
<dbReference type="OrthoDB" id="3654724at2"/>
<dbReference type="InterPro" id="IPR011089">
    <property type="entry name" value="GmrSD_C"/>
</dbReference>
<keyword evidence="4" id="KW-1185">Reference proteome</keyword>
<feature type="domain" description="GmrSD restriction endonucleases C-terminal" evidence="2">
    <location>
        <begin position="446"/>
        <end position="563"/>
    </location>
</feature>
<dbReference type="Pfam" id="PF07510">
    <property type="entry name" value="GmrSD_C"/>
    <property type="match status" value="1"/>
</dbReference>
<name>A0A643FGU0_IDEDE</name>
<dbReference type="Proteomes" id="UP000430120">
    <property type="component" value="Unassembled WGS sequence"/>
</dbReference>
<dbReference type="EMBL" id="VZPB01000011">
    <property type="protein sequence ID" value="KAB0583713.1"/>
    <property type="molecule type" value="Genomic_DNA"/>
</dbReference>
<dbReference type="PANTHER" id="PTHR35149">
    <property type="entry name" value="SLL5132 PROTEIN"/>
    <property type="match status" value="1"/>
</dbReference>
<dbReference type="AlphaFoldDB" id="A0A643FGU0"/>
<organism evidence="3 4">
    <name type="scientific">Ideonella dechloratans</name>
    <dbReference type="NCBI Taxonomy" id="36863"/>
    <lineage>
        <taxon>Bacteria</taxon>
        <taxon>Pseudomonadati</taxon>
        <taxon>Pseudomonadota</taxon>
        <taxon>Betaproteobacteria</taxon>
        <taxon>Burkholderiales</taxon>
        <taxon>Sphaerotilaceae</taxon>
        <taxon>Ideonella</taxon>
    </lineage>
</organism>
<feature type="domain" description="GmrSD restriction endonucleases N-terminal" evidence="1">
    <location>
        <begin position="18"/>
        <end position="245"/>
    </location>
</feature>
<sequence>MSSSKKGQIESAKIVIGEVFSRFWFRIPDYQRAYVWGKDEISELIDDVNYASEHNPEGQYFLGSMVLRKATRTTDGVSFEEYELLDGQQRLTTLMLMLACIRDRVTDDKLKAACREMLFQEENKWKKIPGRNRIVYDIRDNVGTFIESYIKTDGGSHSPDLVGIAASKNLSLSNMAAGLQTIHASIDDTTRFPSEADFDRFVGYLLNNALFIYVSTEDLDDAFRLFTILNDRGIPLSNSDILKAKNLGAISKDSERTKWAEYWEEVEGEMGRDEFDRFLSLVRTIYVKDKAREGLLKEFDERIYGAKPPLLALGTDSFEAVKAYKDAFDEAIQFDGLPTSLGNAYRNRINVMRRGLPATDWIPPVLAWYRKFKAQKLLDLIERIDNKFSADWIVQLTPTQRISNMNEVLKAIESARTPDEVLASRVFDFDSKQLMDLLDGAIYGRRFARYVLLRLEYLLASHAAPLNLPDEISVEHILPQTPGKASQWLKDFTDAQREVWLHRLGNLMLLSRRKNTSLGNLDFADKRVRYFEDRVESLPNSQRLLALGTFTLGDLEVRHKDLLNRLAGSYGIKA</sequence>
<reference evidence="3 4" key="1">
    <citation type="submission" date="2019-09" db="EMBL/GenBank/DDBJ databases">
        <title>Draft genome sequences of 48 bacterial type strains from the CCUG.</title>
        <authorList>
            <person name="Tunovic T."/>
            <person name="Pineiro-Iglesias B."/>
            <person name="Unosson C."/>
            <person name="Inganas E."/>
            <person name="Ohlen M."/>
            <person name="Cardew S."/>
            <person name="Jensie-Markopoulos S."/>
            <person name="Salva-Serra F."/>
            <person name="Jaen-Luchoro D."/>
            <person name="Karlsson R."/>
            <person name="Svensson-Stadler L."/>
            <person name="Chun J."/>
            <person name="Moore E."/>
        </authorList>
    </citation>
    <scope>NUCLEOTIDE SEQUENCE [LARGE SCALE GENOMIC DNA]</scope>
    <source>
        <strain evidence="3 4">CCUG 30977</strain>
    </source>
</reference>
<dbReference type="PANTHER" id="PTHR35149:SF2">
    <property type="entry name" value="DUF262 DOMAIN-CONTAINING PROTEIN"/>
    <property type="match status" value="1"/>
</dbReference>
<dbReference type="InterPro" id="IPR004919">
    <property type="entry name" value="GmrSD_N"/>
</dbReference>
<protein>
    <submittedName>
        <fullName evidence="3">DUF262 domain-containing protein</fullName>
    </submittedName>
</protein>
<accession>A0A643FGU0</accession>
<evidence type="ECO:0000259" key="2">
    <source>
        <dbReference type="Pfam" id="PF07510"/>
    </source>
</evidence>
<comment type="caution">
    <text evidence="3">The sequence shown here is derived from an EMBL/GenBank/DDBJ whole genome shotgun (WGS) entry which is preliminary data.</text>
</comment>
<dbReference type="Pfam" id="PF03235">
    <property type="entry name" value="GmrSD_N"/>
    <property type="match status" value="1"/>
</dbReference>
<evidence type="ECO:0000313" key="3">
    <source>
        <dbReference type="EMBL" id="KAB0583713.1"/>
    </source>
</evidence>
<proteinExistence type="predicted"/>
<gene>
    <name evidence="3" type="ORF">F7Q92_06490</name>
</gene>